<dbReference type="OrthoDB" id="9790355at2"/>
<evidence type="ECO:0000256" key="6">
    <source>
        <dbReference type="ARBA" id="ARBA00022989"/>
    </source>
</evidence>
<evidence type="ECO:0000256" key="9">
    <source>
        <dbReference type="RuleBase" id="RU362011"/>
    </source>
</evidence>
<dbReference type="InterPro" id="IPR036739">
    <property type="entry name" value="SLC41_membr_dom_sf"/>
</dbReference>
<feature type="transmembrane region" description="Helical" evidence="9">
    <location>
        <begin position="286"/>
        <end position="302"/>
    </location>
</feature>
<dbReference type="SMART" id="SM00116">
    <property type="entry name" value="CBS"/>
    <property type="match status" value="2"/>
</dbReference>
<evidence type="ECO:0000256" key="2">
    <source>
        <dbReference type="ARBA" id="ARBA00009749"/>
    </source>
</evidence>
<feature type="transmembrane region" description="Helical" evidence="9">
    <location>
        <begin position="385"/>
        <end position="409"/>
    </location>
</feature>
<feature type="domain" description="CBS" evidence="10">
    <location>
        <begin position="202"/>
        <end position="258"/>
    </location>
</feature>
<keyword evidence="8" id="KW-0129">CBS domain</keyword>
<dbReference type="PROSITE" id="PS51371">
    <property type="entry name" value="CBS"/>
    <property type="match status" value="2"/>
</dbReference>
<comment type="caution">
    <text evidence="11">The sequence shown here is derived from an EMBL/GenBank/DDBJ whole genome shotgun (WGS) entry which is preliminary data.</text>
</comment>
<dbReference type="Proteomes" id="UP000295066">
    <property type="component" value="Unassembled WGS sequence"/>
</dbReference>
<keyword evidence="3 9" id="KW-0813">Transport</keyword>
<dbReference type="Pfam" id="PF00571">
    <property type="entry name" value="CBS"/>
    <property type="match status" value="2"/>
</dbReference>
<sequence>MKEIRAKIVASVEKLFGRKQFKALKDLLCTMEPVDIADVLSGKPPAERVFLFRLLPKDLAIDVFEFLEGTEREELLSSFTDAEAAAVIEEMSDDDRTALFDELPAKTVKKLLFHLSPEERKIANTLLNYPEDSAGHIMTTEFIDLDETLTASGALDTIRETASKKETIYTAFVVDEERRLKGTVRLEDIILASPDAPVSGLMDEHPVFTSTETDREEAAGTMSKYDLQAMPVLDREHRLVGILTFDDILDVVQEEATEDFERMAGISPVEESYMDAGVLTLTRKRFTWLLVCIVTQVFSSFILENYAFALESVVALAFFIPLLIDTGGNTGTQSATLVIRGLTTGELSGDDVKKVISKELVLGLLLGGTLGALAALRALTMGTGYGVVLTVGISVVAVVSLGNLVGSLMPFAARKFGIDPAIMSGPFITTVVDIIGLLVYFEVARRLLGLG</sequence>
<dbReference type="Gene3D" id="3.10.580.10">
    <property type="entry name" value="CBS-domain"/>
    <property type="match status" value="1"/>
</dbReference>
<evidence type="ECO:0000259" key="10">
    <source>
        <dbReference type="PROSITE" id="PS51371"/>
    </source>
</evidence>
<comment type="function">
    <text evidence="9">Acts as a magnesium transporter.</text>
</comment>
<dbReference type="NCBIfam" id="TIGR00400">
    <property type="entry name" value="mgtE"/>
    <property type="match status" value="1"/>
</dbReference>
<evidence type="ECO:0000256" key="3">
    <source>
        <dbReference type="ARBA" id="ARBA00022448"/>
    </source>
</evidence>
<feature type="transmembrane region" description="Helical" evidence="9">
    <location>
        <begin position="421"/>
        <end position="441"/>
    </location>
</feature>
<evidence type="ECO:0000256" key="4">
    <source>
        <dbReference type="ARBA" id="ARBA00022692"/>
    </source>
</evidence>
<keyword evidence="9" id="KW-1003">Cell membrane</keyword>
<keyword evidence="7 9" id="KW-0472">Membrane</keyword>
<dbReference type="InterPro" id="IPR006669">
    <property type="entry name" value="MgtE_transporter"/>
</dbReference>
<comment type="similarity">
    <text evidence="2 9">Belongs to the SLC41A transporter family.</text>
</comment>
<dbReference type="PANTHER" id="PTHR43773">
    <property type="entry name" value="MAGNESIUM TRANSPORTER MGTE"/>
    <property type="match status" value="1"/>
</dbReference>
<feature type="transmembrane region" description="Helical" evidence="9">
    <location>
        <begin position="360"/>
        <end position="379"/>
    </location>
</feature>
<dbReference type="InterPro" id="IPR006667">
    <property type="entry name" value="SLC41_membr_dom"/>
</dbReference>
<dbReference type="SUPFAM" id="SSF54631">
    <property type="entry name" value="CBS-domain pair"/>
    <property type="match status" value="1"/>
</dbReference>
<organism evidence="11 12">
    <name type="scientific">Aminivibrio pyruvatiphilus</name>
    <dbReference type="NCBI Taxonomy" id="1005740"/>
    <lineage>
        <taxon>Bacteria</taxon>
        <taxon>Thermotogati</taxon>
        <taxon>Synergistota</taxon>
        <taxon>Synergistia</taxon>
        <taxon>Synergistales</taxon>
        <taxon>Aminobacteriaceae</taxon>
        <taxon>Aminivibrio</taxon>
    </lineage>
</organism>
<evidence type="ECO:0000256" key="7">
    <source>
        <dbReference type="ARBA" id="ARBA00023136"/>
    </source>
</evidence>
<dbReference type="InterPro" id="IPR038076">
    <property type="entry name" value="MgtE_N_sf"/>
</dbReference>
<evidence type="ECO:0000313" key="11">
    <source>
        <dbReference type="EMBL" id="TDY56688.1"/>
    </source>
</evidence>
<dbReference type="AlphaFoldDB" id="A0A4R8M1X4"/>
<evidence type="ECO:0000256" key="1">
    <source>
        <dbReference type="ARBA" id="ARBA00004141"/>
    </source>
</evidence>
<dbReference type="InterPro" id="IPR006668">
    <property type="entry name" value="Mg_transptr_MgtE_intracell_dom"/>
</dbReference>
<dbReference type="GO" id="GO:0015095">
    <property type="term" value="F:magnesium ion transmembrane transporter activity"/>
    <property type="evidence" value="ECO:0007669"/>
    <property type="project" value="UniProtKB-UniRule"/>
</dbReference>
<dbReference type="CDD" id="cd04606">
    <property type="entry name" value="CBS_pair_Mg_transporter"/>
    <property type="match status" value="1"/>
</dbReference>
<dbReference type="SMART" id="SM00924">
    <property type="entry name" value="MgtE_N"/>
    <property type="match status" value="1"/>
</dbReference>
<reference evidence="11 12" key="1">
    <citation type="submission" date="2019-03" db="EMBL/GenBank/DDBJ databases">
        <title>Genomic Encyclopedia of Type Strains, Phase IV (KMG-IV): sequencing the most valuable type-strain genomes for metagenomic binning, comparative biology and taxonomic classification.</title>
        <authorList>
            <person name="Goeker M."/>
        </authorList>
    </citation>
    <scope>NUCLEOTIDE SEQUENCE [LARGE SCALE GENOMIC DNA]</scope>
    <source>
        <strain evidence="11 12">DSM 25964</strain>
    </source>
</reference>
<keyword evidence="5 9" id="KW-0460">Magnesium</keyword>
<keyword evidence="6 9" id="KW-1133">Transmembrane helix</keyword>
<name>A0A4R8M1X4_9BACT</name>
<dbReference type="GO" id="GO:0046872">
    <property type="term" value="F:metal ion binding"/>
    <property type="evidence" value="ECO:0007669"/>
    <property type="project" value="UniProtKB-KW"/>
</dbReference>
<keyword evidence="4 9" id="KW-0812">Transmembrane</keyword>
<evidence type="ECO:0000256" key="8">
    <source>
        <dbReference type="PROSITE-ProRule" id="PRU00703"/>
    </source>
</evidence>
<keyword evidence="12" id="KW-1185">Reference proteome</keyword>
<dbReference type="InterPro" id="IPR000644">
    <property type="entry name" value="CBS_dom"/>
</dbReference>
<dbReference type="GO" id="GO:0005886">
    <property type="term" value="C:plasma membrane"/>
    <property type="evidence" value="ECO:0007669"/>
    <property type="project" value="UniProtKB-SubCell"/>
</dbReference>
<dbReference type="PANTHER" id="PTHR43773:SF1">
    <property type="entry name" value="MAGNESIUM TRANSPORTER MGTE"/>
    <property type="match status" value="1"/>
</dbReference>
<dbReference type="SUPFAM" id="SSF158791">
    <property type="entry name" value="MgtE N-terminal domain-like"/>
    <property type="match status" value="1"/>
</dbReference>
<dbReference type="Gene3D" id="1.25.60.10">
    <property type="entry name" value="MgtE N-terminal domain-like"/>
    <property type="match status" value="1"/>
</dbReference>
<keyword evidence="9" id="KW-0479">Metal-binding</keyword>
<dbReference type="Pfam" id="PF03448">
    <property type="entry name" value="MgtE_N"/>
    <property type="match status" value="1"/>
</dbReference>
<protein>
    <recommendedName>
        <fullName evidence="9">Magnesium transporter MgtE</fullName>
    </recommendedName>
</protein>
<dbReference type="Pfam" id="PF01769">
    <property type="entry name" value="MgtE"/>
    <property type="match status" value="1"/>
</dbReference>
<dbReference type="EMBL" id="SORI01000018">
    <property type="protein sequence ID" value="TDY56688.1"/>
    <property type="molecule type" value="Genomic_DNA"/>
</dbReference>
<proteinExistence type="inferred from homology"/>
<comment type="caution">
    <text evidence="9">Lacks conserved residue(s) required for the propagation of feature annotation.</text>
</comment>
<accession>A0A4R8M1X4</accession>
<gene>
    <name evidence="11" type="ORF">C8D99_11844</name>
</gene>
<dbReference type="SUPFAM" id="SSF161093">
    <property type="entry name" value="MgtE membrane domain-like"/>
    <property type="match status" value="1"/>
</dbReference>
<comment type="subcellular location">
    <subcellularLocation>
        <location evidence="9">Cell membrane</location>
        <topology evidence="9">Multi-pass membrane protein</topology>
    </subcellularLocation>
    <subcellularLocation>
        <location evidence="1">Membrane</location>
        <topology evidence="1">Multi-pass membrane protein</topology>
    </subcellularLocation>
</comment>
<dbReference type="Gene3D" id="1.10.357.20">
    <property type="entry name" value="SLC41 divalent cation transporters, integral membrane domain"/>
    <property type="match status" value="1"/>
</dbReference>
<comment type="subunit">
    <text evidence="9">Homodimer.</text>
</comment>
<evidence type="ECO:0000256" key="5">
    <source>
        <dbReference type="ARBA" id="ARBA00022842"/>
    </source>
</evidence>
<feature type="domain" description="CBS" evidence="10">
    <location>
        <begin position="138"/>
        <end position="200"/>
    </location>
</feature>
<dbReference type="InterPro" id="IPR046342">
    <property type="entry name" value="CBS_dom_sf"/>
</dbReference>
<evidence type="ECO:0000313" key="12">
    <source>
        <dbReference type="Proteomes" id="UP000295066"/>
    </source>
</evidence>